<proteinExistence type="inferred from homology"/>
<evidence type="ECO:0000256" key="1">
    <source>
        <dbReference type="ARBA" id="ARBA00004236"/>
    </source>
</evidence>
<accession>A0ABW5C3I0</accession>
<dbReference type="Pfam" id="PF00015">
    <property type="entry name" value="MCPsignal"/>
    <property type="match status" value="1"/>
</dbReference>
<comment type="similarity">
    <text evidence="5">Belongs to the methyl-accepting chemotaxis (MCP) protein family.</text>
</comment>
<dbReference type="EMBL" id="JBHUIK010000004">
    <property type="protein sequence ID" value="MFD2215631.1"/>
    <property type="molecule type" value="Genomic_DNA"/>
</dbReference>
<protein>
    <submittedName>
        <fullName evidence="10">Methyl-accepting chemotaxis protein</fullName>
    </submittedName>
</protein>
<evidence type="ECO:0000259" key="9">
    <source>
        <dbReference type="PROSITE" id="PS50885"/>
    </source>
</evidence>
<dbReference type="PROSITE" id="PS50885">
    <property type="entry name" value="HAMP"/>
    <property type="match status" value="1"/>
</dbReference>
<dbReference type="Gene3D" id="1.10.287.950">
    <property type="entry name" value="Methyl-accepting chemotaxis protein"/>
    <property type="match status" value="1"/>
</dbReference>
<dbReference type="PROSITE" id="PS50111">
    <property type="entry name" value="CHEMOTAXIS_TRANSDUC_2"/>
    <property type="match status" value="1"/>
</dbReference>
<keyword evidence="4 6" id="KW-0807">Transducer</keyword>
<dbReference type="SMART" id="SM00283">
    <property type="entry name" value="MA"/>
    <property type="match status" value="1"/>
</dbReference>
<name>A0ABW5C3I0_9BACI</name>
<dbReference type="SUPFAM" id="SSF58104">
    <property type="entry name" value="Methyl-accepting chemotaxis protein (MCP) signaling domain"/>
    <property type="match status" value="1"/>
</dbReference>
<evidence type="ECO:0000256" key="4">
    <source>
        <dbReference type="ARBA" id="ARBA00023224"/>
    </source>
</evidence>
<keyword evidence="7" id="KW-0812">Transmembrane</keyword>
<dbReference type="CDD" id="cd06225">
    <property type="entry name" value="HAMP"/>
    <property type="match status" value="1"/>
</dbReference>
<gene>
    <name evidence="10" type="ORF">ACFSKK_18255</name>
</gene>
<feature type="domain" description="Methyl-accepting transducer" evidence="8">
    <location>
        <begin position="114"/>
        <end position="357"/>
    </location>
</feature>
<dbReference type="RefSeq" id="WP_379052762.1">
    <property type="nucleotide sequence ID" value="NZ_JBHUIK010000004.1"/>
</dbReference>
<evidence type="ECO:0000256" key="2">
    <source>
        <dbReference type="ARBA" id="ARBA00022475"/>
    </source>
</evidence>
<evidence type="ECO:0000256" key="3">
    <source>
        <dbReference type="ARBA" id="ARBA00023136"/>
    </source>
</evidence>
<organism evidence="10 11">
    <name type="scientific">Metabacillus endolithicus</name>
    <dbReference type="NCBI Taxonomy" id="1535204"/>
    <lineage>
        <taxon>Bacteria</taxon>
        <taxon>Bacillati</taxon>
        <taxon>Bacillota</taxon>
        <taxon>Bacilli</taxon>
        <taxon>Bacillales</taxon>
        <taxon>Bacillaceae</taxon>
        <taxon>Metabacillus</taxon>
    </lineage>
</organism>
<keyword evidence="7" id="KW-1133">Transmembrane helix</keyword>
<evidence type="ECO:0000313" key="11">
    <source>
        <dbReference type="Proteomes" id="UP001597318"/>
    </source>
</evidence>
<dbReference type="SMART" id="SM00304">
    <property type="entry name" value="HAMP"/>
    <property type="match status" value="1"/>
</dbReference>
<keyword evidence="3 7" id="KW-0472">Membrane</keyword>
<dbReference type="PANTHER" id="PTHR32089">
    <property type="entry name" value="METHYL-ACCEPTING CHEMOTAXIS PROTEIN MCPB"/>
    <property type="match status" value="1"/>
</dbReference>
<dbReference type="InterPro" id="IPR004089">
    <property type="entry name" value="MCPsignal_dom"/>
</dbReference>
<comment type="caution">
    <text evidence="10">The sequence shown here is derived from an EMBL/GenBank/DDBJ whole genome shotgun (WGS) entry which is preliminary data.</text>
</comment>
<sequence>MILIGTVDISEIQKEAQVVLKPILTSLVILVVLSIFISLFIAGRITIPIKELQSKMKLVEEGDLTVELENKKQDEIGQLAISANSMKNSIRIIIEQVASVSLTVANKSEDLTQSTREVKIGSEQTATTMQELATGAETQVQYTSDLSDMMQSFLNEIIEANSKGESIQESSINVLSLSDQGQKLMHYSVSQMDNIEKIVKIAVDKVRGLDKQSQEISNLVSVIKDIAEQTNLLALNAAIEAARAGDQGKGFAVVADEVRKLAEQVSTSVSDITNIVDYIQNETKEVAKSLESGYSEVEEGSVQIRTTGETFEDINKSIMHMVDTIKGVTSTFMNITEKSQQMSDTVEVIASISEGFAAGIEETSANAQQTSSSMEEVANSCEALSKLADDLNQTIIKFKL</sequence>
<dbReference type="Pfam" id="PF00672">
    <property type="entry name" value="HAMP"/>
    <property type="match status" value="1"/>
</dbReference>
<feature type="transmembrane region" description="Helical" evidence="7">
    <location>
        <begin position="23"/>
        <end position="47"/>
    </location>
</feature>
<evidence type="ECO:0000256" key="5">
    <source>
        <dbReference type="ARBA" id="ARBA00029447"/>
    </source>
</evidence>
<keyword evidence="11" id="KW-1185">Reference proteome</keyword>
<keyword evidence="2" id="KW-1003">Cell membrane</keyword>
<evidence type="ECO:0000313" key="10">
    <source>
        <dbReference type="EMBL" id="MFD2215631.1"/>
    </source>
</evidence>
<evidence type="ECO:0000259" key="8">
    <source>
        <dbReference type="PROSITE" id="PS50111"/>
    </source>
</evidence>
<dbReference type="Gene3D" id="6.10.340.10">
    <property type="match status" value="1"/>
</dbReference>
<dbReference type="Proteomes" id="UP001597318">
    <property type="component" value="Unassembled WGS sequence"/>
</dbReference>
<feature type="domain" description="HAMP" evidence="9">
    <location>
        <begin position="43"/>
        <end position="95"/>
    </location>
</feature>
<reference evidence="11" key="1">
    <citation type="journal article" date="2019" name="Int. J. Syst. Evol. Microbiol.">
        <title>The Global Catalogue of Microorganisms (GCM) 10K type strain sequencing project: providing services to taxonomists for standard genome sequencing and annotation.</title>
        <authorList>
            <consortium name="The Broad Institute Genomics Platform"/>
            <consortium name="The Broad Institute Genome Sequencing Center for Infectious Disease"/>
            <person name="Wu L."/>
            <person name="Ma J."/>
        </authorList>
    </citation>
    <scope>NUCLEOTIDE SEQUENCE [LARGE SCALE GENOMIC DNA]</scope>
    <source>
        <strain evidence="11">CGMCC 1.15474</strain>
    </source>
</reference>
<dbReference type="InterPro" id="IPR003660">
    <property type="entry name" value="HAMP_dom"/>
</dbReference>
<dbReference type="PANTHER" id="PTHR32089:SF114">
    <property type="entry name" value="METHYL-ACCEPTING CHEMOTAXIS PROTEIN MCPB"/>
    <property type="match status" value="1"/>
</dbReference>
<evidence type="ECO:0000256" key="7">
    <source>
        <dbReference type="SAM" id="Phobius"/>
    </source>
</evidence>
<evidence type="ECO:0000256" key="6">
    <source>
        <dbReference type="PROSITE-ProRule" id="PRU00284"/>
    </source>
</evidence>
<comment type="subcellular location">
    <subcellularLocation>
        <location evidence="1">Cell membrane</location>
    </subcellularLocation>
</comment>